<evidence type="ECO:0000313" key="5">
    <source>
        <dbReference type="EMBL" id="QKJ32300.1"/>
    </source>
</evidence>
<evidence type="ECO:0000256" key="3">
    <source>
        <dbReference type="SAM" id="SignalP"/>
    </source>
</evidence>
<feature type="domain" description="Alginate lyase" evidence="4">
    <location>
        <begin position="58"/>
        <end position="334"/>
    </location>
</feature>
<reference evidence="5 6" key="1">
    <citation type="submission" date="2020-05" db="EMBL/GenBank/DDBJ databases">
        <title>Mucilaginibacter mali sp. nov.</title>
        <authorList>
            <person name="Kim H.S."/>
            <person name="Lee K.C."/>
            <person name="Suh M.K."/>
            <person name="Kim J.-S."/>
            <person name="Han K.-I."/>
            <person name="Eom M.K."/>
            <person name="Shin Y.K."/>
            <person name="Lee J.-S."/>
        </authorList>
    </citation>
    <scope>NUCLEOTIDE SEQUENCE [LARGE SCALE GENOMIC DNA]</scope>
    <source>
        <strain evidence="5 6">G2-14</strain>
    </source>
</reference>
<evidence type="ECO:0000313" key="6">
    <source>
        <dbReference type="Proteomes" id="UP000505355"/>
    </source>
</evidence>
<dbReference type="SUPFAM" id="SSF48230">
    <property type="entry name" value="Chondroitin AC/alginate lyase"/>
    <property type="match status" value="1"/>
</dbReference>
<evidence type="ECO:0000256" key="2">
    <source>
        <dbReference type="ARBA" id="ARBA00023239"/>
    </source>
</evidence>
<dbReference type="Pfam" id="PF05426">
    <property type="entry name" value="Alginate_lyase"/>
    <property type="match status" value="1"/>
</dbReference>
<proteinExistence type="predicted"/>
<dbReference type="GO" id="GO:0042597">
    <property type="term" value="C:periplasmic space"/>
    <property type="evidence" value="ECO:0007669"/>
    <property type="project" value="InterPro"/>
</dbReference>
<dbReference type="AlphaFoldDB" id="A0A7D4UQ96"/>
<dbReference type="InterPro" id="IPR008929">
    <property type="entry name" value="Chondroitin_lyas"/>
</dbReference>
<feature type="chain" id="PRO_5028975268" evidence="3">
    <location>
        <begin position="25"/>
        <end position="394"/>
    </location>
</feature>
<evidence type="ECO:0000256" key="1">
    <source>
        <dbReference type="ARBA" id="ARBA00022729"/>
    </source>
</evidence>
<organism evidence="5 6">
    <name type="scientific">Mucilaginibacter mali</name>
    <dbReference type="NCBI Taxonomy" id="2740462"/>
    <lineage>
        <taxon>Bacteria</taxon>
        <taxon>Pseudomonadati</taxon>
        <taxon>Bacteroidota</taxon>
        <taxon>Sphingobacteriia</taxon>
        <taxon>Sphingobacteriales</taxon>
        <taxon>Sphingobacteriaceae</taxon>
        <taxon>Mucilaginibacter</taxon>
    </lineage>
</organism>
<feature type="signal peptide" evidence="3">
    <location>
        <begin position="1"/>
        <end position="24"/>
    </location>
</feature>
<dbReference type="KEGG" id="mmab:HQ865_21900"/>
<accession>A0A7D4UQ96</accession>
<protein>
    <submittedName>
        <fullName evidence="5">Alginate lyase family protein</fullName>
    </submittedName>
</protein>
<dbReference type="RefSeq" id="WP_173416950.1">
    <property type="nucleotide sequence ID" value="NZ_CP054139.1"/>
</dbReference>
<keyword evidence="1 3" id="KW-0732">Signal</keyword>
<dbReference type="Gene3D" id="1.50.10.100">
    <property type="entry name" value="Chondroitin AC/alginate lyase"/>
    <property type="match status" value="1"/>
</dbReference>
<dbReference type="InterPro" id="IPR008397">
    <property type="entry name" value="Alginate_lyase_dom"/>
</dbReference>
<evidence type="ECO:0000259" key="4">
    <source>
        <dbReference type="Pfam" id="PF05426"/>
    </source>
</evidence>
<sequence>MKKLKIIFSSALFILCALSVSSWTHEVKDDIKQQITATLRKQTLAEAAWALTQKPITVTAESCPRSAGGKHDFYSEGDYWWPDEKNPNGPYIQKDGMTNPDNFVAHRHAMIRFSQIIGALASAYKITGDVKYIKAAQVHLRAWFTDPETLMNPNLQYAQAIKGVATGRGIGIIDTIQLMEVVQGLEAMEASPALDKKLLAGVKDWFNQYITWLTTHPYGKDEMNAKNNHGTCWCMQTACFAKFTGNKAVLKFCSDRFKEVLLPNQMEKDGSFPQELRRTKPYGYSIFNLDAMTTLCQILSTPKDNLWEFELPDGRNIKQGIVFLQPFLADKNTWPYQHDVMHWESWPVAQPALAFGALAYHDQSFLNTWKKLDHDPKDEEIIRNLPVRHPLIWF</sequence>
<keyword evidence="2 5" id="KW-0456">Lyase</keyword>
<name>A0A7D4UQ96_9SPHI</name>
<dbReference type="EMBL" id="CP054139">
    <property type="protein sequence ID" value="QKJ32300.1"/>
    <property type="molecule type" value="Genomic_DNA"/>
</dbReference>
<dbReference type="GO" id="GO:0016829">
    <property type="term" value="F:lyase activity"/>
    <property type="evidence" value="ECO:0007669"/>
    <property type="project" value="UniProtKB-KW"/>
</dbReference>
<keyword evidence="6" id="KW-1185">Reference proteome</keyword>
<dbReference type="Proteomes" id="UP000505355">
    <property type="component" value="Chromosome"/>
</dbReference>
<gene>
    <name evidence="5" type="ORF">HQ865_21900</name>
</gene>